<dbReference type="GO" id="GO:0071013">
    <property type="term" value="C:catalytic step 2 spliceosome"/>
    <property type="evidence" value="ECO:0007669"/>
    <property type="project" value="TreeGrafter"/>
</dbReference>
<gene>
    <name evidence="5" type="ORF">GOMPHAMPRED_003311</name>
</gene>
<protein>
    <recommendedName>
        <fullName evidence="7">Actin-bundling protein</fullName>
    </recommendedName>
</protein>
<comment type="subcellular location">
    <subcellularLocation>
        <location evidence="1">Nucleus</location>
        <location evidence="1">Nucleolus</location>
    </subcellularLocation>
</comment>
<evidence type="ECO:0000313" key="5">
    <source>
        <dbReference type="EMBL" id="CAF9905662.1"/>
    </source>
</evidence>
<feature type="region of interest" description="Disordered" evidence="4">
    <location>
        <begin position="1"/>
        <end position="63"/>
    </location>
</feature>
<evidence type="ECO:0000256" key="3">
    <source>
        <dbReference type="ARBA" id="ARBA00023242"/>
    </source>
</evidence>
<dbReference type="SUPFAM" id="SSF50405">
    <property type="entry name" value="Actin-crosslinking proteins"/>
    <property type="match status" value="1"/>
</dbReference>
<dbReference type="EMBL" id="CAJPDQ010000002">
    <property type="protein sequence ID" value="CAF9905662.1"/>
    <property type="molecule type" value="Genomic_DNA"/>
</dbReference>
<evidence type="ECO:0000256" key="2">
    <source>
        <dbReference type="ARBA" id="ARBA00010878"/>
    </source>
</evidence>
<reference evidence="5" key="1">
    <citation type="submission" date="2021-03" db="EMBL/GenBank/DDBJ databases">
        <authorList>
            <person name="Tagirdzhanova G."/>
        </authorList>
    </citation>
    <scope>NUCLEOTIDE SEQUENCE</scope>
</reference>
<dbReference type="CDD" id="cd23339">
    <property type="entry name" value="beta-trefoil_FSCN_fungal_FRG1-like"/>
    <property type="match status" value="1"/>
</dbReference>
<comment type="caution">
    <text evidence="5">The sequence shown here is derived from an EMBL/GenBank/DDBJ whole genome shotgun (WGS) entry which is preliminary data.</text>
</comment>
<feature type="compositionally biased region" description="Polar residues" evidence="4">
    <location>
        <begin position="22"/>
        <end position="35"/>
    </location>
</feature>
<dbReference type="Proteomes" id="UP000664169">
    <property type="component" value="Unassembled WGS sequence"/>
</dbReference>
<dbReference type="OrthoDB" id="5539371at2759"/>
<evidence type="ECO:0000256" key="4">
    <source>
        <dbReference type="SAM" id="MobiDB-lite"/>
    </source>
</evidence>
<evidence type="ECO:0000256" key="1">
    <source>
        <dbReference type="ARBA" id="ARBA00004604"/>
    </source>
</evidence>
<dbReference type="InterPro" id="IPR010414">
    <property type="entry name" value="FRG1"/>
</dbReference>
<dbReference type="PANTHER" id="PTHR12928">
    <property type="entry name" value="FRG1 PROTEIN"/>
    <property type="match status" value="1"/>
</dbReference>
<proteinExistence type="inferred from homology"/>
<evidence type="ECO:0008006" key="7">
    <source>
        <dbReference type="Google" id="ProtNLM"/>
    </source>
</evidence>
<feature type="compositionally biased region" description="Low complexity" evidence="4">
    <location>
        <begin position="36"/>
        <end position="45"/>
    </location>
</feature>
<accession>A0A8H3HWT0</accession>
<comment type="similarity">
    <text evidence="2">Belongs to the FRG1 family.</text>
</comment>
<dbReference type="AlphaFoldDB" id="A0A8H3HWT0"/>
<keyword evidence="6" id="KW-1185">Reference proteome</keyword>
<dbReference type="GO" id="GO:0051015">
    <property type="term" value="F:actin filament binding"/>
    <property type="evidence" value="ECO:0007669"/>
    <property type="project" value="TreeGrafter"/>
</dbReference>
<evidence type="ECO:0000313" key="6">
    <source>
        <dbReference type="Proteomes" id="UP000664169"/>
    </source>
</evidence>
<dbReference type="PANTHER" id="PTHR12928:SF0">
    <property type="entry name" value="FSHD REGION GENE 1"/>
    <property type="match status" value="1"/>
</dbReference>
<dbReference type="InterPro" id="IPR008999">
    <property type="entry name" value="Actin-crosslinking"/>
</dbReference>
<keyword evidence="3" id="KW-0539">Nucleus</keyword>
<organism evidence="5 6">
    <name type="scientific">Gomphillus americanus</name>
    <dbReference type="NCBI Taxonomy" id="1940652"/>
    <lineage>
        <taxon>Eukaryota</taxon>
        <taxon>Fungi</taxon>
        <taxon>Dikarya</taxon>
        <taxon>Ascomycota</taxon>
        <taxon>Pezizomycotina</taxon>
        <taxon>Lecanoromycetes</taxon>
        <taxon>OSLEUM clade</taxon>
        <taxon>Ostropomycetidae</taxon>
        <taxon>Ostropales</taxon>
        <taxon>Graphidaceae</taxon>
        <taxon>Gomphilloideae</taxon>
        <taxon>Gomphillus</taxon>
    </lineage>
</organism>
<dbReference type="Gene3D" id="2.80.10.50">
    <property type="match status" value="1"/>
</dbReference>
<dbReference type="Pfam" id="PF06229">
    <property type="entry name" value="FRG1"/>
    <property type="match status" value="1"/>
</dbReference>
<sequence length="305" mass="33412">MVKPLSFKGDKKPKKRKHKESSTTLGEDNDSLQTTAAAAAAAANADSEEETWTTADQPSDLSGPIMILLPEISNLDDNDNSQPSSKPTCLASDATGAVFASPVENIIPETSARLSAEPSDVRQVWVVTKVPGEGSDGWTLKSHQGRYLSADRFGVLRCEREAAGMEEVFCFVQAGKSEGGEIKSEGGVVVEGGFLVCNSRKAYVSAELVTASRNGSRQMEIRADARTPGSTCVMYIRMQSRFKPQLKANRELKEKEKVSRKQLEEAVGRRLDEDEVRRLKKARREGGWHEAVLDARVKGRHDKFA</sequence>
<dbReference type="GO" id="GO:0005730">
    <property type="term" value="C:nucleolus"/>
    <property type="evidence" value="ECO:0007669"/>
    <property type="project" value="UniProtKB-SubCell"/>
</dbReference>
<name>A0A8H3HWT0_9LECA</name>